<comment type="caution">
    <text evidence="6">The sequence shown here is derived from an EMBL/GenBank/DDBJ whole genome shotgun (WGS) entry which is preliminary data.</text>
</comment>
<dbReference type="Proteomes" id="UP000193010">
    <property type="component" value="Unassembled WGS sequence"/>
</dbReference>
<dbReference type="OrthoDB" id="5242868at2"/>
<dbReference type="InterPro" id="IPR050259">
    <property type="entry name" value="SDR"/>
</dbReference>
<accession>A0A1X1TZZ1</accession>
<dbReference type="PROSITE" id="PS00061">
    <property type="entry name" value="ADH_SHORT"/>
    <property type="match status" value="1"/>
</dbReference>
<evidence type="ECO:0000256" key="1">
    <source>
        <dbReference type="ARBA" id="ARBA00004191"/>
    </source>
</evidence>
<evidence type="ECO:0000313" key="7">
    <source>
        <dbReference type="Proteomes" id="UP000193010"/>
    </source>
</evidence>
<sequence length="237" mass="24645">MTKRTALVTGATGGIGAAVCDQLRAAGVTVRTMDVEGSADVIVDLSADPIPDEATQDVDICVSVAGLVDTFAPAHSMSAKKWSRDIDVNLTGSFRVIQACLPGMRERRFGRIIAISSMAAQLGSPGKVAYAASKAGLYGMIRTIAIENCSLGITANCVLPGMIATPKVLALPEADQERIRAALLSGRFGRPDEVADLVAFLARDASGYITAQEIGIDGGLQLHSLFVGPTRSARADG</sequence>
<proteinExistence type="inferred from homology"/>
<dbReference type="STRING" id="292462.AWC05_28595"/>
<dbReference type="EMBL" id="LQOV01000026">
    <property type="protein sequence ID" value="ORV50127.1"/>
    <property type="molecule type" value="Genomic_DNA"/>
</dbReference>
<reference evidence="6 7" key="1">
    <citation type="submission" date="2016-01" db="EMBL/GenBank/DDBJ databases">
        <title>The new phylogeny of the genus Mycobacterium.</title>
        <authorList>
            <person name="Tarcisio F."/>
            <person name="Conor M."/>
            <person name="Antonella G."/>
            <person name="Elisabetta G."/>
            <person name="Giulia F.S."/>
            <person name="Sara T."/>
            <person name="Anna F."/>
            <person name="Clotilde B."/>
            <person name="Roberto B."/>
            <person name="Veronica D.S."/>
            <person name="Fabio R."/>
            <person name="Monica P."/>
            <person name="Olivier J."/>
            <person name="Enrico T."/>
            <person name="Nicola S."/>
        </authorList>
    </citation>
    <scope>NUCLEOTIDE SEQUENCE [LARGE SCALE GENOMIC DNA]</scope>
    <source>
        <strain evidence="6 7">DSM 44852</strain>
    </source>
</reference>
<evidence type="ECO:0000313" key="6">
    <source>
        <dbReference type="EMBL" id="ORV50127.1"/>
    </source>
</evidence>
<evidence type="ECO:0000256" key="5">
    <source>
        <dbReference type="ARBA" id="ARBA00047400"/>
    </source>
</evidence>
<dbReference type="GO" id="GO:0032787">
    <property type="term" value="P:monocarboxylic acid metabolic process"/>
    <property type="evidence" value="ECO:0007669"/>
    <property type="project" value="UniProtKB-ARBA"/>
</dbReference>
<comment type="catalytic activity">
    <reaction evidence="5">
        <text>a (3R)-hydroxyacyl-[ACP] + NADP(+) = a 3-oxoacyl-[ACP] + NADPH + H(+)</text>
        <dbReference type="Rhea" id="RHEA:17397"/>
        <dbReference type="Rhea" id="RHEA-COMP:9916"/>
        <dbReference type="Rhea" id="RHEA-COMP:9945"/>
        <dbReference type="ChEBI" id="CHEBI:15378"/>
        <dbReference type="ChEBI" id="CHEBI:57783"/>
        <dbReference type="ChEBI" id="CHEBI:58349"/>
        <dbReference type="ChEBI" id="CHEBI:78776"/>
        <dbReference type="ChEBI" id="CHEBI:78827"/>
        <dbReference type="EC" id="1.1.1.100"/>
    </reaction>
    <physiologicalReaction direction="right-to-left" evidence="5">
        <dbReference type="Rhea" id="RHEA:17399"/>
    </physiologicalReaction>
</comment>
<name>A0A1X1TZZ1_MYCFL</name>
<keyword evidence="7" id="KW-1185">Reference proteome</keyword>
<dbReference type="InterPro" id="IPR002347">
    <property type="entry name" value="SDR_fam"/>
</dbReference>
<gene>
    <name evidence="6" type="ORF">AWC05_28595</name>
</gene>
<dbReference type="AlphaFoldDB" id="A0A1X1TZZ1"/>
<evidence type="ECO:0000256" key="4">
    <source>
        <dbReference type="ARBA" id="ARBA00040781"/>
    </source>
</evidence>
<dbReference type="PRINTS" id="PR00081">
    <property type="entry name" value="GDHRDH"/>
</dbReference>
<keyword evidence="3" id="KW-0134">Cell wall</keyword>
<keyword evidence="3" id="KW-0964">Secreted</keyword>
<dbReference type="InterPro" id="IPR036291">
    <property type="entry name" value="NAD(P)-bd_dom_sf"/>
</dbReference>
<dbReference type="PANTHER" id="PTHR42879">
    <property type="entry name" value="3-OXOACYL-(ACYL-CARRIER-PROTEIN) REDUCTASE"/>
    <property type="match status" value="1"/>
</dbReference>
<dbReference type="RefSeq" id="WP_085224288.1">
    <property type="nucleotide sequence ID" value="NZ_AP022576.1"/>
</dbReference>
<evidence type="ECO:0000256" key="3">
    <source>
        <dbReference type="ARBA" id="ARBA00022512"/>
    </source>
</evidence>
<evidence type="ECO:0000256" key="2">
    <source>
        <dbReference type="ARBA" id="ARBA00006484"/>
    </source>
</evidence>
<dbReference type="GO" id="GO:0004316">
    <property type="term" value="F:3-oxoacyl-[acyl-carrier-protein] reductase (NADPH) activity"/>
    <property type="evidence" value="ECO:0007669"/>
    <property type="project" value="UniProtKB-EC"/>
</dbReference>
<organism evidence="6 7">
    <name type="scientific">Mycobacterium florentinum</name>
    <dbReference type="NCBI Taxonomy" id="292462"/>
    <lineage>
        <taxon>Bacteria</taxon>
        <taxon>Bacillati</taxon>
        <taxon>Actinomycetota</taxon>
        <taxon>Actinomycetes</taxon>
        <taxon>Mycobacteriales</taxon>
        <taxon>Mycobacteriaceae</taxon>
        <taxon>Mycobacterium</taxon>
        <taxon>Mycobacterium simiae complex</taxon>
    </lineage>
</organism>
<dbReference type="PRINTS" id="PR00080">
    <property type="entry name" value="SDRFAMILY"/>
</dbReference>
<dbReference type="Pfam" id="PF13561">
    <property type="entry name" value="adh_short_C2"/>
    <property type="match status" value="1"/>
</dbReference>
<dbReference type="InterPro" id="IPR020904">
    <property type="entry name" value="Sc_DH/Rdtase_CS"/>
</dbReference>
<comment type="subcellular location">
    <subcellularLocation>
        <location evidence="1">Secreted</location>
        <location evidence="1">Cell wall</location>
    </subcellularLocation>
</comment>
<comment type="similarity">
    <text evidence="2">Belongs to the short-chain dehydrogenases/reductases (SDR) family.</text>
</comment>
<dbReference type="PANTHER" id="PTHR42879:SF2">
    <property type="entry name" value="3-OXOACYL-[ACYL-CARRIER-PROTEIN] REDUCTASE FABG"/>
    <property type="match status" value="1"/>
</dbReference>
<protein>
    <recommendedName>
        <fullName evidence="4">3-oxoacyl-[acyl-carrier-protein] reductase MabA</fullName>
    </recommendedName>
</protein>
<dbReference type="SUPFAM" id="SSF51735">
    <property type="entry name" value="NAD(P)-binding Rossmann-fold domains"/>
    <property type="match status" value="1"/>
</dbReference>
<dbReference type="Gene3D" id="3.40.50.720">
    <property type="entry name" value="NAD(P)-binding Rossmann-like Domain"/>
    <property type="match status" value="1"/>
</dbReference>